<dbReference type="STRING" id="48269.A0A183LS51"/>
<keyword evidence="2" id="KW-1185">Reference proteome</keyword>
<proteinExistence type="predicted"/>
<gene>
    <name evidence="1" type="ORF">SMRZ_LOCUS6626</name>
</gene>
<sequence length="169" mass="19086">MLVSDLCSFMRGNRPLKTSAFLTKPPYIFITETWCSQAVSDSELNIQNYQFYRCDRETKQECGCFIYDLDTLKTNKVEDSVLNSLPELVWISINNNSLLLGCIYGAPDSSDNVNDLIINAFIHAPALSYNAKVITGGFNYHGINWNIVTDGYDKFVMAQEMALNASFIH</sequence>
<dbReference type="Proteomes" id="UP000277204">
    <property type="component" value="Unassembled WGS sequence"/>
</dbReference>
<dbReference type="Gene3D" id="3.60.10.10">
    <property type="entry name" value="Endonuclease/exonuclease/phosphatase"/>
    <property type="match status" value="1"/>
</dbReference>
<reference evidence="1 2" key="1">
    <citation type="submission" date="2018-11" db="EMBL/GenBank/DDBJ databases">
        <authorList>
            <consortium name="Pathogen Informatics"/>
        </authorList>
    </citation>
    <scope>NUCLEOTIDE SEQUENCE [LARGE SCALE GENOMIC DNA]</scope>
    <source>
        <strain evidence="1 2">Zambia</strain>
    </source>
</reference>
<evidence type="ECO:0000313" key="2">
    <source>
        <dbReference type="Proteomes" id="UP000277204"/>
    </source>
</evidence>
<dbReference type="EMBL" id="UZAI01002498">
    <property type="protein sequence ID" value="VDO72145.1"/>
    <property type="molecule type" value="Genomic_DNA"/>
</dbReference>
<dbReference type="InterPro" id="IPR036691">
    <property type="entry name" value="Endo/exonu/phosph_ase_sf"/>
</dbReference>
<name>A0A183LS51_9TREM</name>
<organism evidence="1 2">
    <name type="scientific">Schistosoma margrebowiei</name>
    <dbReference type="NCBI Taxonomy" id="48269"/>
    <lineage>
        <taxon>Eukaryota</taxon>
        <taxon>Metazoa</taxon>
        <taxon>Spiralia</taxon>
        <taxon>Lophotrochozoa</taxon>
        <taxon>Platyhelminthes</taxon>
        <taxon>Trematoda</taxon>
        <taxon>Digenea</taxon>
        <taxon>Strigeidida</taxon>
        <taxon>Schistosomatoidea</taxon>
        <taxon>Schistosomatidae</taxon>
        <taxon>Schistosoma</taxon>
    </lineage>
</organism>
<protein>
    <submittedName>
        <fullName evidence="1">Uncharacterized protein</fullName>
    </submittedName>
</protein>
<accession>A0A183LS51</accession>
<dbReference type="AlphaFoldDB" id="A0A183LS51"/>
<evidence type="ECO:0000313" key="1">
    <source>
        <dbReference type="EMBL" id="VDO72145.1"/>
    </source>
</evidence>